<feature type="compositionally biased region" description="Basic and acidic residues" evidence="1">
    <location>
        <begin position="138"/>
        <end position="151"/>
    </location>
</feature>
<feature type="region of interest" description="Disordered" evidence="1">
    <location>
        <begin position="138"/>
        <end position="179"/>
    </location>
</feature>
<dbReference type="GO" id="GO:0055085">
    <property type="term" value="P:transmembrane transport"/>
    <property type="evidence" value="ECO:0007669"/>
    <property type="project" value="InterPro"/>
</dbReference>
<dbReference type="Gene3D" id="3.30.1150.10">
    <property type="match status" value="1"/>
</dbReference>
<feature type="compositionally biased region" description="Basic and acidic residues" evidence="1">
    <location>
        <begin position="162"/>
        <end position="175"/>
    </location>
</feature>
<keyword evidence="4" id="KW-1185">Reference proteome</keyword>
<feature type="compositionally biased region" description="Basic and acidic residues" evidence="1">
    <location>
        <begin position="54"/>
        <end position="65"/>
    </location>
</feature>
<dbReference type="Proteomes" id="UP000006431">
    <property type="component" value="Unassembled WGS sequence"/>
</dbReference>
<feature type="compositionally biased region" description="Basic and acidic residues" evidence="1">
    <location>
        <begin position="107"/>
        <end position="119"/>
    </location>
</feature>
<evidence type="ECO:0000259" key="2">
    <source>
        <dbReference type="PROSITE" id="PS52015"/>
    </source>
</evidence>
<evidence type="ECO:0000256" key="1">
    <source>
        <dbReference type="SAM" id="MobiDB-lite"/>
    </source>
</evidence>
<sequence>MNRSSFALFVALLIHLLLVLIFWLLGTIVPDIEKPVKQQENKIKVSLKEMPKIEKESGDIKKKVEPSTIAPPMPKGSQLKKIVKPPVTYEPKKPVKEPKLNPKPKVTKPEPASKPEPKTKPLPQKPYIALTSEKDINITKEEPKKEVKKPVDPLYAMLSQDKSSKEEEKQEKKTYSESSINQNIKELYGDEFGKLSPGQQKYILDNQEIMRRITQQVLTRVARVNLPRDLNVNRSNVIEFYLHPNGDMSDFKFLEKSGYYVLDDTTKETIEYAYSRYPRPTEKTLVRYNVFYNLARY</sequence>
<organism evidence="3 4">
    <name type="scientific">Sulfurimonas gotlandica (strain DSM 19862 / JCM 16533 / GD1)</name>
    <dbReference type="NCBI Taxonomy" id="929558"/>
    <lineage>
        <taxon>Bacteria</taxon>
        <taxon>Pseudomonadati</taxon>
        <taxon>Campylobacterota</taxon>
        <taxon>Epsilonproteobacteria</taxon>
        <taxon>Campylobacterales</taxon>
        <taxon>Sulfurimonadaceae</taxon>
        <taxon>Sulfurimonas</taxon>
    </lineage>
</organism>
<proteinExistence type="predicted"/>
<dbReference type="PROSITE" id="PS52015">
    <property type="entry name" value="TONB_CTD"/>
    <property type="match status" value="1"/>
</dbReference>
<accession>H1FTF0</accession>
<evidence type="ECO:0000313" key="3">
    <source>
        <dbReference type="EMBL" id="EHP31259.1"/>
    </source>
</evidence>
<gene>
    <name evidence="3" type="ORF">SMGD1_2737</name>
</gene>
<evidence type="ECO:0000313" key="4">
    <source>
        <dbReference type="Proteomes" id="UP000006431"/>
    </source>
</evidence>
<dbReference type="eggNOG" id="COG0810">
    <property type="taxonomic scope" value="Bacteria"/>
</dbReference>
<dbReference type="HOGENOM" id="CLU_979782_0_0_7"/>
<dbReference type="PATRIC" id="fig|929558.5.peg.2727"/>
<dbReference type="RefSeq" id="WP_008341582.1">
    <property type="nucleotide sequence ID" value="NZ_AFRZ01000001.1"/>
</dbReference>
<dbReference type="STRING" id="929558.SMGD1_2737"/>
<feature type="domain" description="TonB C-terminal" evidence="2">
    <location>
        <begin position="208"/>
        <end position="297"/>
    </location>
</feature>
<comment type="caution">
    <text evidence="3">The sequence shown here is derived from an EMBL/GenBank/DDBJ whole genome shotgun (WGS) entry which is preliminary data.</text>
</comment>
<dbReference type="OrthoDB" id="5349195at2"/>
<reference evidence="3 4" key="1">
    <citation type="journal article" date="2012" name="Proc. Natl. Acad. Sci. U.S.A.">
        <title>Genome and physiology of a model Epsilonproteobacterium responsible for sulfide detoxification in marine oxygen depletion zones.</title>
        <authorList>
            <person name="Grote J."/>
            <person name="Schott T."/>
            <person name="Bruckner C.G."/>
            <person name="Glockner F.O."/>
            <person name="Jost G."/>
            <person name="Teeling H."/>
            <person name="Labrenz M."/>
            <person name="Jurgens K."/>
        </authorList>
    </citation>
    <scope>NUCLEOTIDE SEQUENCE [LARGE SCALE GENOMIC DNA]</scope>
    <source>
        <strain evidence="3 4">GD1</strain>
    </source>
</reference>
<dbReference type="SUPFAM" id="SSF74653">
    <property type="entry name" value="TolA/TonB C-terminal domain"/>
    <property type="match status" value="1"/>
</dbReference>
<dbReference type="AlphaFoldDB" id="H1FTF0"/>
<protein>
    <recommendedName>
        <fullName evidence="2">TonB C-terminal domain-containing protein</fullName>
    </recommendedName>
</protein>
<feature type="region of interest" description="Disordered" evidence="1">
    <location>
        <begin position="54"/>
        <end position="126"/>
    </location>
</feature>
<dbReference type="InterPro" id="IPR037682">
    <property type="entry name" value="TonB_C"/>
</dbReference>
<dbReference type="EMBL" id="AFRZ01000001">
    <property type="protein sequence ID" value="EHP31259.1"/>
    <property type="molecule type" value="Genomic_DNA"/>
</dbReference>
<name>H1FTF0_SULGG</name>
<feature type="compositionally biased region" description="Basic and acidic residues" evidence="1">
    <location>
        <begin position="90"/>
        <end position="100"/>
    </location>
</feature>